<evidence type="ECO:0000313" key="1">
    <source>
        <dbReference type="EMBL" id="KAK3796943.1"/>
    </source>
</evidence>
<dbReference type="Proteomes" id="UP001283361">
    <property type="component" value="Unassembled WGS sequence"/>
</dbReference>
<accession>A0AAE1AZI1</accession>
<sequence length="79" mass="8867">MLGLVSSAGSDIQRLKLELSESGVRSHLNWPFHYRKPTTLHWVVTSRTGCFPCCAHDRLLLTVAQSDFLAEGKKLKSKI</sequence>
<name>A0AAE1AZI1_9GAST</name>
<evidence type="ECO:0000313" key="2">
    <source>
        <dbReference type="Proteomes" id="UP001283361"/>
    </source>
</evidence>
<proteinExistence type="predicted"/>
<comment type="caution">
    <text evidence="1">The sequence shown here is derived from an EMBL/GenBank/DDBJ whole genome shotgun (WGS) entry which is preliminary data.</text>
</comment>
<gene>
    <name evidence="1" type="ORF">RRG08_032245</name>
</gene>
<protein>
    <submittedName>
        <fullName evidence="1">Uncharacterized protein</fullName>
    </submittedName>
</protein>
<dbReference type="EMBL" id="JAWDGP010000828">
    <property type="protein sequence ID" value="KAK3796943.1"/>
    <property type="molecule type" value="Genomic_DNA"/>
</dbReference>
<organism evidence="1 2">
    <name type="scientific">Elysia crispata</name>
    <name type="common">lettuce slug</name>
    <dbReference type="NCBI Taxonomy" id="231223"/>
    <lineage>
        <taxon>Eukaryota</taxon>
        <taxon>Metazoa</taxon>
        <taxon>Spiralia</taxon>
        <taxon>Lophotrochozoa</taxon>
        <taxon>Mollusca</taxon>
        <taxon>Gastropoda</taxon>
        <taxon>Heterobranchia</taxon>
        <taxon>Euthyneura</taxon>
        <taxon>Panpulmonata</taxon>
        <taxon>Sacoglossa</taxon>
        <taxon>Placobranchoidea</taxon>
        <taxon>Plakobranchidae</taxon>
        <taxon>Elysia</taxon>
    </lineage>
</organism>
<keyword evidence="2" id="KW-1185">Reference proteome</keyword>
<dbReference type="AlphaFoldDB" id="A0AAE1AZI1"/>
<reference evidence="1" key="1">
    <citation type="journal article" date="2023" name="G3 (Bethesda)">
        <title>A reference genome for the long-term kleptoplast-retaining sea slug Elysia crispata morphotype clarki.</title>
        <authorList>
            <person name="Eastman K.E."/>
            <person name="Pendleton A.L."/>
            <person name="Shaikh M.A."/>
            <person name="Suttiyut T."/>
            <person name="Ogas R."/>
            <person name="Tomko P."/>
            <person name="Gavelis G."/>
            <person name="Widhalm J.R."/>
            <person name="Wisecaver J.H."/>
        </authorList>
    </citation>
    <scope>NUCLEOTIDE SEQUENCE</scope>
    <source>
        <strain evidence="1">ECLA1</strain>
    </source>
</reference>